<dbReference type="OrthoDB" id="3437960at2759"/>
<protein>
    <submittedName>
        <fullName evidence="11">Zinc finger protein, C2H2 type</fullName>
    </submittedName>
</protein>
<evidence type="ECO:0000256" key="7">
    <source>
        <dbReference type="PROSITE-ProRule" id="PRU00042"/>
    </source>
</evidence>
<reference evidence="11" key="1">
    <citation type="submission" date="2022-07" db="EMBL/GenBank/DDBJ databases">
        <title>The genome of Lyophyllum shimeji provides insight into the initial evolution of ectomycorrhizal fungal genome.</title>
        <authorList>
            <person name="Kobayashi Y."/>
            <person name="Shibata T."/>
            <person name="Hirakawa H."/>
            <person name="Shigenobu S."/>
            <person name="Nishiyama T."/>
            <person name="Yamada A."/>
            <person name="Hasebe M."/>
            <person name="Kawaguchi M."/>
        </authorList>
    </citation>
    <scope>NUCLEOTIDE SEQUENCE</scope>
    <source>
        <strain evidence="11">AT787</strain>
    </source>
</reference>
<dbReference type="GO" id="GO:0000981">
    <property type="term" value="F:DNA-binding transcription factor activity, RNA polymerase II-specific"/>
    <property type="evidence" value="ECO:0007669"/>
    <property type="project" value="TreeGrafter"/>
</dbReference>
<evidence type="ECO:0000313" key="11">
    <source>
        <dbReference type="EMBL" id="GLB34020.1"/>
    </source>
</evidence>
<evidence type="ECO:0000313" key="12">
    <source>
        <dbReference type="Proteomes" id="UP001063166"/>
    </source>
</evidence>
<keyword evidence="6" id="KW-0539">Nucleus</keyword>
<dbReference type="PROSITE" id="PS00028">
    <property type="entry name" value="ZINC_FINGER_C2H2_1"/>
    <property type="match status" value="1"/>
</dbReference>
<feature type="region of interest" description="Disordered" evidence="9">
    <location>
        <begin position="167"/>
        <end position="274"/>
    </location>
</feature>
<dbReference type="InterPro" id="IPR056436">
    <property type="entry name" value="Znf-C2H2_ZIC1-5/GLI1-3-like"/>
</dbReference>
<feature type="domain" description="C2H2-type" evidence="10">
    <location>
        <begin position="145"/>
        <end position="175"/>
    </location>
</feature>
<keyword evidence="8" id="KW-0175">Coiled coil</keyword>
<evidence type="ECO:0000256" key="2">
    <source>
        <dbReference type="ARBA" id="ARBA00022723"/>
    </source>
</evidence>
<evidence type="ECO:0000256" key="9">
    <source>
        <dbReference type="SAM" id="MobiDB-lite"/>
    </source>
</evidence>
<dbReference type="PANTHER" id="PTHR45718">
    <property type="entry name" value="TRANSCRIPTIONAL ACTIVATOR CUBITUS INTERRUPTUS"/>
    <property type="match status" value="1"/>
</dbReference>
<dbReference type="GO" id="GO:0005634">
    <property type="term" value="C:nucleus"/>
    <property type="evidence" value="ECO:0007669"/>
    <property type="project" value="UniProtKB-SubCell"/>
</dbReference>
<keyword evidence="2" id="KW-0479">Metal-binding</keyword>
<dbReference type="PROSITE" id="PS50157">
    <property type="entry name" value="ZINC_FINGER_C2H2_2"/>
    <property type="match status" value="2"/>
</dbReference>
<evidence type="ECO:0000259" key="10">
    <source>
        <dbReference type="PROSITE" id="PS50157"/>
    </source>
</evidence>
<proteinExistence type="predicted"/>
<name>A0A9P3PDL9_LYOSH</name>
<comment type="subcellular location">
    <subcellularLocation>
        <location evidence="1">Nucleus</location>
    </subcellularLocation>
</comment>
<sequence>MAQSARSPSPRSPSPAFSDSSVEDDVSIPSEHPDSVIPSASRPGTPSDRRHPDAIHMDAVESEDSVTCLWDDCGLVFTHLPTLIKHIHDVLWSSMFSAPQDIYHIGVHKSNYTCEWATCQRRGLAQTSRFALISHIRSHTGEKPFTCSLPECDKSFTRSDALAKHLRLQHNIEPPAPGRGGYRKRKRGADEQAPATSSQVQPTTSSNNAGTFATFKVEPSPYSDSQTDTRFGPSHSHEPNGRYRSVSPHYPPPRRRAGSPGREPHHPEDDEGYTSAAEDQLPAHLLPHYDPATNTVLGRSPSMVMYLLMKAKHRYALEQHESLLEELRVAKAELKRERDEKEAMLDQLLGSMFGAQAEPFMSHMPPTPNVMMAPSYPSSSIPVEPLMTNGNGR</sequence>
<keyword evidence="3" id="KW-0677">Repeat</keyword>
<evidence type="ECO:0000256" key="8">
    <source>
        <dbReference type="SAM" id="Coils"/>
    </source>
</evidence>
<evidence type="ECO:0000256" key="5">
    <source>
        <dbReference type="ARBA" id="ARBA00022833"/>
    </source>
</evidence>
<feature type="compositionally biased region" description="Polar residues" evidence="9">
    <location>
        <begin position="194"/>
        <end position="211"/>
    </location>
</feature>
<dbReference type="AlphaFoldDB" id="A0A9P3PDL9"/>
<evidence type="ECO:0000256" key="6">
    <source>
        <dbReference type="ARBA" id="ARBA00023242"/>
    </source>
</evidence>
<keyword evidence="5" id="KW-0862">Zinc</keyword>
<dbReference type="GO" id="GO:0008270">
    <property type="term" value="F:zinc ion binding"/>
    <property type="evidence" value="ECO:0007669"/>
    <property type="project" value="UniProtKB-KW"/>
</dbReference>
<accession>A0A9P3PDL9</accession>
<dbReference type="InterPro" id="IPR043359">
    <property type="entry name" value="GLI-like"/>
</dbReference>
<comment type="caution">
    <text evidence="11">The sequence shown here is derived from an EMBL/GenBank/DDBJ whole genome shotgun (WGS) entry which is preliminary data.</text>
</comment>
<dbReference type="InterPro" id="IPR013087">
    <property type="entry name" value="Znf_C2H2_type"/>
</dbReference>
<feature type="coiled-coil region" evidence="8">
    <location>
        <begin position="317"/>
        <end position="351"/>
    </location>
</feature>
<dbReference type="Gene3D" id="3.30.160.60">
    <property type="entry name" value="Classic Zinc Finger"/>
    <property type="match status" value="2"/>
</dbReference>
<feature type="domain" description="C2H2-type" evidence="10">
    <location>
        <begin position="112"/>
        <end position="144"/>
    </location>
</feature>
<dbReference type="EMBL" id="BRPK01000001">
    <property type="protein sequence ID" value="GLB34020.1"/>
    <property type="molecule type" value="Genomic_DNA"/>
</dbReference>
<gene>
    <name evidence="11" type="ORF">LshimejAT787_0109040</name>
</gene>
<feature type="compositionally biased region" description="Low complexity" evidence="9">
    <location>
        <begin position="1"/>
        <end position="20"/>
    </location>
</feature>
<dbReference type="Proteomes" id="UP001063166">
    <property type="component" value="Unassembled WGS sequence"/>
</dbReference>
<keyword evidence="4 7" id="KW-0863">Zinc-finger</keyword>
<dbReference type="Pfam" id="PF23561">
    <property type="entry name" value="zf-C2H2_15"/>
    <property type="match status" value="1"/>
</dbReference>
<evidence type="ECO:0000256" key="3">
    <source>
        <dbReference type="ARBA" id="ARBA00022737"/>
    </source>
</evidence>
<dbReference type="PANTHER" id="PTHR45718:SF4">
    <property type="entry name" value="TRANSCRIPTIONAL ACTIVATOR CUBITUS INTERRUPTUS"/>
    <property type="match status" value="1"/>
</dbReference>
<evidence type="ECO:0000256" key="4">
    <source>
        <dbReference type="ARBA" id="ARBA00022771"/>
    </source>
</evidence>
<feature type="region of interest" description="Disordered" evidence="9">
    <location>
        <begin position="1"/>
        <end position="52"/>
    </location>
</feature>
<dbReference type="SUPFAM" id="SSF57667">
    <property type="entry name" value="beta-beta-alpha zinc fingers"/>
    <property type="match status" value="2"/>
</dbReference>
<dbReference type="GO" id="GO:0000978">
    <property type="term" value="F:RNA polymerase II cis-regulatory region sequence-specific DNA binding"/>
    <property type="evidence" value="ECO:0007669"/>
    <property type="project" value="TreeGrafter"/>
</dbReference>
<dbReference type="FunFam" id="3.30.160.60:FF:000201">
    <property type="entry name" value="C2H2 finger domain protein (Gli3)"/>
    <property type="match status" value="1"/>
</dbReference>
<dbReference type="SMART" id="SM00355">
    <property type="entry name" value="ZnF_C2H2"/>
    <property type="match status" value="3"/>
</dbReference>
<evidence type="ECO:0000256" key="1">
    <source>
        <dbReference type="ARBA" id="ARBA00004123"/>
    </source>
</evidence>
<keyword evidence="12" id="KW-1185">Reference proteome</keyword>
<dbReference type="InterPro" id="IPR036236">
    <property type="entry name" value="Znf_C2H2_sf"/>
</dbReference>
<dbReference type="Pfam" id="PF00096">
    <property type="entry name" value="zf-C2H2"/>
    <property type="match status" value="1"/>
</dbReference>
<organism evidence="11 12">
    <name type="scientific">Lyophyllum shimeji</name>
    <name type="common">Hon-shimeji</name>
    <name type="synonym">Tricholoma shimeji</name>
    <dbReference type="NCBI Taxonomy" id="47721"/>
    <lineage>
        <taxon>Eukaryota</taxon>
        <taxon>Fungi</taxon>
        <taxon>Dikarya</taxon>
        <taxon>Basidiomycota</taxon>
        <taxon>Agaricomycotina</taxon>
        <taxon>Agaricomycetes</taxon>
        <taxon>Agaricomycetidae</taxon>
        <taxon>Agaricales</taxon>
        <taxon>Tricholomatineae</taxon>
        <taxon>Lyophyllaceae</taxon>
        <taxon>Lyophyllum</taxon>
    </lineage>
</organism>